<feature type="domain" description="Mannitol dehydrogenase N-terminal" evidence="3">
    <location>
        <begin position="7"/>
        <end position="250"/>
    </location>
</feature>
<evidence type="ECO:0000259" key="3">
    <source>
        <dbReference type="Pfam" id="PF01232"/>
    </source>
</evidence>
<dbReference type="Proteomes" id="UP000598996">
    <property type="component" value="Unassembled WGS sequence"/>
</dbReference>
<accession>A0ABS1VVV8</accession>
<dbReference type="Pfam" id="PF08125">
    <property type="entry name" value="Mannitol_dh_C"/>
    <property type="match status" value="1"/>
</dbReference>
<comment type="caution">
    <text evidence="5">The sequence shown here is derived from an EMBL/GenBank/DDBJ whole genome shotgun (WGS) entry which is preliminary data.</text>
</comment>
<evidence type="ECO:0000313" key="6">
    <source>
        <dbReference type="Proteomes" id="UP000598996"/>
    </source>
</evidence>
<dbReference type="InterPro" id="IPR013328">
    <property type="entry name" value="6PGD_dom2"/>
</dbReference>
<gene>
    <name evidence="5" type="ORF">JKJ07_30075</name>
</gene>
<dbReference type="InterPro" id="IPR013131">
    <property type="entry name" value="Mannitol_DH_N"/>
</dbReference>
<comment type="catalytic activity">
    <reaction evidence="2">
        <text>D-mannitol 1-phosphate + NAD(+) = beta-D-fructose 6-phosphate + NADH + H(+)</text>
        <dbReference type="Rhea" id="RHEA:19661"/>
        <dbReference type="ChEBI" id="CHEBI:15378"/>
        <dbReference type="ChEBI" id="CHEBI:57540"/>
        <dbReference type="ChEBI" id="CHEBI:57634"/>
        <dbReference type="ChEBI" id="CHEBI:57945"/>
        <dbReference type="ChEBI" id="CHEBI:61381"/>
        <dbReference type="EC" id="1.1.1.17"/>
    </reaction>
</comment>
<evidence type="ECO:0000256" key="1">
    <source>
        <dbReference type="ARBA" id="ARBA00023002"/>
    </source>
</evidence>
<protein>
    <submittedName>
        <fullName evidence="5">Mannitol dehydrogenase family protein</fullName>
    </submittedName>
</protein>
<dbReference type="InterPro" id="IPR013118">
    <property type="entry name" value="Mannitol_DH_C"/>
</dbReference>
<dbReference type="SUPFAM" id="SSF48179">
    <property type="entry name" value="6-phosphogluconate dehydrogenase C-terminal domain-like"/>
    <property type="match status" value="1"/>
</dbReference>
<evidence type="ECO:0000256" key="2">
    <source>
        <dbReference type="ARBA" id="ARBA00048615"/>
    </source>
</evidence>
<dbReference type="Gene3D" id="1.10.1040.10">
    <property type="entry name" value="N-(1-d-carboxylethyl)-l-norvaline Dehydrogenase, domain 2"/>
    <property type="match status" value="1"/>
</dbReference>
<evidence type="ECO:0000259" key="4">
    <source>
        <dbReference type="Pfam" id="PF08125"/>
    </source>
</evidence>
<reference evidence="5 6" key="1">
    <citation type="submission" date="2021-01" db="EMBL/GenBank/DDBJ databases">
        <title>Actinoplanes sp. nov. LDG1-01 isolated from lichen.</title>
        <authorList>
            <person name="Saeng-In P."/>
            <person name="Phongsopitanun W."/>
            <person name="Kanchanasin P."/>
            <person name="Yuki M."/>
            <person name="Kudo T."/>
            <person name="Ohkuma M."/>
            <person name="Tanasupawat S."/>
        </authorList>
    </citation>
    <scope>NUCLEOTIDE SEQUENCE [LARGE SCALE GENOMIC DNA]</scope>
    <source>
        <strain evidence="5 6">LDG1-01</strain>
    </source>
</reference>
<dbReference type="Gene3D" id="3.40.50.720">
    <property type="entry name" value="NAD(P)-binding Rossmann-like Domain"/>
    <property type="match status" value="1"/>
</dbReference>
<dbReference type="PANTHER" id="PTHR43362">
    <property type="entry name" value="MANNITOL DEHYDROGENASE DSF1-RELATED"/>
    <property type="match status" value="1"/>
</dbReference>
<proteinExistence type="predicted"/>
<dbReference type="Pfam" id="PF01232">
    <property type="entry name" value="Mannitol_dh"/>
    <property type="match status" value="1"/>
</dbReference>
<dbReference type="PRINTS" id="PR00084">
    <property type="entry name" value="MTLDHDRGNASE"/>
</dbReference>
<dbReference type="EMBL" id="JAENHO010000009">
    <property type="protein sequence ID" value="MBL7258568.1"/>
    <property type="molecule type" value="Genomic_DNA"/>
</dbReference>
<evidence type="ECO:0000313" key="5">
    <source>
        <dbReference type="EMBL" id="MBL7258568.1"/>
    </source>
</evidence>
<organism evidence="5 6">
    <name type="scientific">Paractinoplanes lichenicola</name>
    <dbReference type="NCBI Taxonomy" id="2802976"/>
    <lineage>
        <taxon>Bacteria</taxon>
        <taxon>Bacillati</taxon>
        <taxon>Actinomycetota</taxon>
        <taxon>Actinomycetes</taxon>
        <taxon>Micromonosporales</taxon>
        <taxon>Micromonosporaceae</taxon>
        <taxon>Paractinoplanes</taxon>
    </lineage>
</organism>
<dbReference type="InterPro" id="IPR000669">
    <property type="entry name" value="Mannitol_DH"/>
</dbReference>
<keyword evidence="1" id="KW-0560">Oxidoreductase</keyword>
<keyword evidence="6" id="KW-1185">Reference proteome</keyword>
<dbReference type="SUPFAM" id="SSF51735">
    <property type="entry name" value="NAD(P)-binding Rossmann-fold domains"/>
    <property type="match status" value="1"/>
</dbReference>
<feature type="domain" description="Mannitol dehydrogenase C-terminal" evidence="4">
    <location>
        <begin position="259"/>
        <end position="432"/>
    </location>
</feature>
<dbReference type="PANTHER" id="PTHR43362:SF1">
    <property type="entry name" value="MANNITOL DEHYDROGENASE 2-RELATED"/>
    <property type="match status" value="1"/>
</dbReference>
<dbReference type="InterPro" id="IPR008927">
    <property type="entry name" value="6-PGluconate_DH-like_C_sf"/>
</dbReference>
<sequence>MTAMQPRVLHFGLGNFHRAHQAVYTEAVGNGEWGIAAVAPGNRETVAKLRAQNCVYSVTVRGPGEPRVSLCRALTEANHLTDDADRVEALITHPGTTVITLTITEKGYFRTPEGRLDTAAPEIAADLAAGTARTVIGALVRGLTVRHLTGGAPLTVISCDNMAANGSALHGVVREFAELSGAGDAFLQWLGTAVAWPSTVVDRIVPATVPGDADAASAALGVRDEVPVAAEPYRLWVLEDAFAADRPRWELDGALIVPDVTPYQLTKLRLLNGSHSALAYLGLAAGLQTVADTMATDWGPKLVRQLADEVAPTLPTFGPNPAAYADDLVTRFENPSIRHSLRQISADGSRKLPERWFGVLRETRSPVLELALAAWVHATRDAADPLATDLARTWAEHRTAPELVAAQLRLVGAPDLADRAELVRSVAERLPAVHDGRIEV</sequence>
<dbReference type="InterPro" id="IPR050988">
    <property type="entry name" value="Mannitol_DH/Oxidoreductase"/>
</dbReference>
<dbReference type="InterPro" id="IPR036291">
    <property type="entry name" value="NAD(P)-bd_dom_sf"/>
</dbReference>
<name>A0ABS1VVV8_9ACTN</name>